<accession>A0A5M8QBF3</accession>
<reference evidence="3 5" key="1">
    <citation type="submission" date="2019-07" db="EMBL/GenBank/DDBJ databases">
        <authorList>
            <person name="Qu J.-H."/>
        </authorList>
    </citation>
    <scope>NUCLEOTIDE SEQUENCE [LARGE SCALE GENOMIC DNA]</scope>
    <source>
        <strain evidence="3 5">MDT1-10-3</strain>
    </source>
</reference>
<reference evidence="4 6" key="3">
    <citation type="submission" date="2024-08" db="EMBL/GenBank/DDBJ databases">
        <authorList>
            <person name="Wei W."/>
        </authorList>
    </citation>
    <scope>NUCLEOTIDE SEQUENCE [LARGE SCALE GENOMIC DNA]</scope>
    <source>
        <strain evidence="4 6">XU2</strain>
    </source>
</reference>
<feature type="chain" id="PRO_5024376941" evidence="1">
    <location>
        <begin position="22"/>
        <end position="624"/>
    </location>
</feature>
<dbReference type="EMBL" id="VKKZ01000022">
    <property type="protein sequence ID" value="KAA6432284.1"/>
    <property type="molecule type" value="Genomic_DNA"/>
</dbReference>
<dbReference type="InterPro" id="IPR014782">
    <property type="entry name" value="Peptidase_M1_dom"/>
</dbReference>
<feature type="signal peptide" evidence="1">
    <location>
        <begin position="1"/>
        <end position="21"/>
    </location>
</feature>
<proteinExistence type="predicted"/>
<dbReference type="Pfam" id="PF01433">
    <property type="entry name" value="Peptidase_M1"/>
    <property type="match status" value="1"/>
</dbReference>
<gene>
    <name evidence="4" type="ORF">ACD591_20555</name>
    <name evidence="3" type="ORF">FOE74_14325</name>
</gene>
<dbReference type="InterPro" id="IPR027268">
    <property type="entry name" value="Peptidase_M4/M1_CTD_sf"/>
</dbReference>
<name>A0A5M8QBF3_9BACT</name>
<dbReference type="EC" id="3.4.11.-" evidence="4"/>
<keyword evidence="1" id="KW-0732">Signal</keyword>
<feature type="domain" description="Peptidase M1 membrane alanine aminopeptidase" evidence="2">
    <location>
        <begin position="376"/>
        <end position="528"/>
    </location>
</feature>
<keyword evidence="4" id="KW-0645">Protease</keyword>
<evidence type="ECO:0000313" key="3">
    <source>
        <dbReference type="EMBL" id="KAA6432284.1"/>
    </source>
</evidence>
<keyword evidence="4" id="KW-0031">Aminopeptidase</keyword>
<comment type="caution">
    <text evidence="3">The sequence shown here is derived from an EMBL/GenBank/DDBJ whole genome shotgun (WGS) entry which is preliminary data.</text>
</comment>
<keyword evidence="4" id="KW-0378">Hydrolase</keyword>
<dbReference type="Gene3D" id="1.10.390.10">
    <property type="entry name" value="Neutral Protease Domain 2"/>
    <property type="match status" value="1"/>
</dbReference>
<sequence>MRLITTLLCLAWLTAAVPAVAQPQLPMPRNIAAAYQKGTRSPDGLPGKNYWQNTAAYTIKVDFDPFSRKLSGTVDIDYTNNSPDTLKQIVFKLYPNLYQKGAPRASRIAPQDVSEGVQIERLSVNQEPQDVKKLRIDATNLTLRIKPLPPKQKAQFSIAYHYFLNAGSHMRTGQVDSLGSAFVAYFFPRIAVYDDVDGWNRTPYLGPQEFYNDFCSFTTEITVPKNFVLWATGDLNNAQEVLTKKYAKRLANAEKKDAIIAIIDSTDLKRRDITAQNDRNTWKFTAQNVVDFAFATSDHYLWNATSLVVDPKTKRRTRVDVAFSPVHHDFVEVIHFTRKTVEAMSYSFPKWPFPFSHQTVFDGLDQMEYPMMANDNPVTTREDAIMLTDHEIFHAMFPFYMGTNETKYGWMDEGWATLGEWIISSIIEPKLVDDYGVQPYAQLASTEADMPTMTLSTQQTGTPFFLNSYPKPALGYLYVKQMLGDELFTKALHHYIGQWNGKHPLPWDFFNAMNAGAGRDLNWFWKRWFFDPGHPDLAIAHVQQQAGNLQVTVEAKGTKPVPIELVVTYADNTTSKIFRDVSVWEAGNTTLQVEFKSEKTVRKLELKGTYVPDTNPKDNVYVMK</sequence>
<dbReference type="OrthoDB" id="9814383at2"/>
<evidence type="ECO:0000313" key="6">
    <source>
        <dbReference type="Proteomes" id="UP001570846"/>
    </source>
</evidence>
<dbReference type="EMBL" id="JBGOGF010000015">
    <property type="protein sequence ID" value="MFA1773704.1"/>
    <property type="molecule type" value="Genomic_DNA"/>
</dbReference>
<dbReference type="AlphaFoldDB" id="A0A5M8QBF3"/>
<evidence type="ECO:0000313" key="5">
    <source>
        <dbReference type="Proteomes" id="UP000323866"/>
    </source>
</evidence>
<dbReference type="GO" id="GO:0008270">
    <property type="term" value="F:zinc ion binding"/>
    <property type="evidence" value="ECO:0007669"/>
    <property type="project" value="InterPro"/>
</dbReference>
<evidence type="ECO:0000259" key="2">
    <source>
        <dbReference type="Pfam" id="PF01433"/>
    </source>
</evidence>
<evidence type="ECO:0000313" key="4">
    <source>
        <dbReference type="EMBL" id="MFA1773704.1"/>
    </source>
</evidence>
<dbReference type="CDD" id="cd09604">
    <property type="entry name" value="M1_APN_like"/>
    <property type="match status" value="1"/>
</dbReference>
<protein>
    <submittedName>
        <fullName evidence="3">M1 family metallopeptidase</fullName>
        <ecNumber evidence="4">3.4.11.-</ecNumber>
    </submittedName>
</protein>
<dbReference type="Proteomes" id="UP000323866">
    <property type="component" value="Unassembled WGS sequence"/>
</dbReference>
<dbReference type="SUPFAM" id="SSF55486">
    <property type="entry name" value="Metalloproteases ('zincins'), catalytic domain"/>
    <property type="match status" value="1"/>
</dbReference>
<dbReference type="GO" id="GO:0004177">
    <property type="term" value="F:aminopeptidase activity"/>
    <property type="evidence" value="ECO:0007669"/>
    <property type="project" value="UniProtKB-KW"/>
</dbReference>
<reference evidence="3 5" key="2">
    <citation type="submission" date="2019-09" db="EMBL/GenBank/DDBJ databases">
        <title>A bacterium isolated from glacier soil.</title>
        <authorList>
            <person name="Liu Q."/>
        </authorList>
    </citation>
    <scope>NUCLEOTIDE SEQUENCE [LARGE SCALE GENOMIC DNA]</scope>
    <source>
        <strain evidence="3 5">MDT1-10-3</strain>
    </source>
</reference>
<dbReference type="Proteomes" id="UP001570846">
    <property type="component" value="Unassembled WGS sequence"/>
</dbReference>
<organism evidence="3 5">
    <name type="scientific">Rufibacter glacialis</name>
    <dbReference type="NCBI Taxonomy" id="1259555"/>
    <lineage>
        <taxon>Bacteria</taxon>
        <taxon>Pseudomonadati</taxon>
        <taxon>Bacteroidota</taxon>
        <taxon>Cytophagia</taxon>
        <taxon>Cytophagales</taxon>
        <taxon>Hymenobacteraceae</taxon>
        <taxon>Rufibacter</taxon>
    </lineage>
</organism>
<dbReference type="GO" id="GO:0008237">
    <property type="term" value="F:metallopeptidase activity"/>
    <property type="evidence" value="ECO:0007669"/>
    <property type="project" value="InterPro"/>
</dbReference>
<evidence type="ECO:0000256" key="1">
    <source>
        <dbReference type="SAM" id="SignalP"/>
    </source>
</evidence>
<dbReference type="RefSeq" id="WP_149099316.1">
    <property type="nucleotide sequence ID" value="NZ_BMMG01000005.1"/>
</dbReference>
<keyword evidence="6" id="KW-1185">Reference proteome</keyword>